<dbReference type="Pfam" id="PF00793">
    <property type="entry name" value="DAHP_synth_1"/>
    <property type="match status" value="1"/>
</dbReference>
<comment type="subcellular location">
    <subcellularLocation>
        <location evidence="1">Cytoplasm</location>
    </subcellularLocation>
</comment>
<evidence type="ECO:0000256" key="2">
    <source>
        <dbReference type="ARBA" id="ARBA00004756"/>
    </source>
</evidence>
<evidence type="ECO:0000256" key="8">
    <source>
        <dbReference type="ARBA" id="ARBA00049112"/>
    </source>
</evidence>
<dbReference type="Gene3D" id="3.20.20.70">
    <property type="entry name" value="Aldolase class I"/>
    <property type="match status" value="1"/>
</dbReference>
<evidence type="ECO:0000313" key="11">
    <source>
        <dbReference type="Proteomes" id="UP000243065"/>
    </source>
</evidence>
<dbReference type="AlphaFoldDB" id="A0A656D6I8"/>
<dbReference type="EMBL" id="CZVU01000021">
    <property type="protein sequence ID" value="CUS99633.1"/>
    <property type="molecule type" value="Genomic_DNA"/>
</dbReference>
<comment type="pathway">
    <text evidence="3">Carbohydrate biosynthesis; 3-deoxy-D-manno-octulosonate biosynthesis; 3-deoxy-D-manno-octulosonate from D-ribulose 5-phosphate: step 2/3.</text>
</comment>
<dbReference type="Proteomes" id="UP000243065">
    <property type="component" value="Unassembled WGS sequence"/>
</dbReference>
<evidence type="ECO:0000256" key="7">
    <source>
        <dbReference type="ARBA" id="ARBA00022679"/>
    </source>
</evidence>
<sequence>MTKIVEVGNIKIGGGNPIVVIAGPCVVENYEITYETAKRAKDITSELGMPFIFKSSYKKANRTSLKGFSTIGEKIALEILAQIKKELNIPVLTDIHSEPEAEIAAEYVDVLQIPAFLCRQTELLIAAGKTGKAVNIKKGQFMAPEDMKYAAEKVASTGNDKILLTERGTTFGYHNLVVDMRSLPIMRATGYPVVIDATHSLQLPSIGEKSGGKPEFIFHIARAAVAVGVDAIFLETHPEPLKALSDSASQLKLDFLYDLLYQVKQIDELVKKFEQMSVPK</sequence>
<keyword evidence="11" id="KW-1185">Reference proteome</keyword>
<accession>A0A656D6I8</accession>
<dbReference type="RefSeq" id="WP_072150107.1">
    <property type="nucleotide sequence ID" value="NZ_CZVU01000021.1"/>
</dbReference>
<organism evidence="10 11">
    <name type="scientific">Kryptobacter tengchongensis</name>
    <dbReference type="NCBI Taxonomy" id="1643429"/>
    <lineage>
        <taxon>Bacteria</taxon>
        <taxon>Pseudomonadati</taxon>
        <taxon>Candidatus Kryptoniota</taxon>
        <taxon>Candidatus Kryptobacter</taxon>
    </lineage>
</organism>
<evidence type="ECO:0000256" key="1">
    <source>
        <dbReference type="ARBA" id="ARBA00004496"/>
    </source>
</evidence>
<evidence type="ECO:0000256" key="3">
    <source>
        <dbReference type="ARBA" id="ARBA00004845"/>
    </source>
</evidence>
<comment type="similarity">
    <text evidence="4">Belongs to the KdsA family.</text>
</comment>
<dbReference type="UniPathway" id="UPA00357">
    <property type="reaction ID" value="UER00474"/>
</dbReference>
<dbReference type="InterPro" id="IPR006218">
    <property type="entry name" value="DAHP1/KDSA"/>
</dbReference>
<dbReference type="GO" id="GO:0009103">
    <property type="term" value="P:lipopolysaccharide biosynthetic process"/>
    <property type="evidence" value="ECO:0007669"/>
    <property type="project" value="UniProtKB-UniPathway"/>
</dbReference>
<evidence type="ECO:0000256" key="6">
    <source>
        <dbReference type="ARBA" id="ARBA00022490"/>
    </source>
</evidence>
<reference evidence="10 11" key="1">
    <citation type="submission" date="2015-11" db="EMBL/GenBank/DDBJ databases">
        <authorList>
            <person name="Varghese N."/>
        </authorList>
    </citation>
    <scope>NUCLEOTIDE SEQUENCE [LARGE SCALE GENOMIC DNA]</scope>
    <source>
        <strain evidence="10 11">JGI-24</strain>
    </source>
</reference>
<dbReference type="OrthoDB" id="9776934at2"/>
<keyword evidence="6" id="KW-0963">Cytoplasm</keyword>
<proteinExistence type="inferred from homology"/>
<dbReference type="UniPathway" id="UPA00030"/>
<protein>
    <recommendedName>
        <fullName evidence="5">3-deoxy-8-phosphooctulonate synthase</fullName>
        <ecNumber evidence="5">2.5.1.55</ecNumber>
    </recommendedName>
</protein>
<dbReference type="SUPFAM" id="SSF51569">
    <property type="entry name" value="Aldolase"/>
    <property type="match status" value="1"/>
</dbReference>
<evidence type="ECO:0000256" key="5">
    <source>
        <dbReference type="ARBA" id="ARBA00012693"/>
    </source>
</evidence>
<dbReference type="NCBIfam" id="TIGR01362">
    <property type="entry name" value="KDO8P_synth"/>
    <property type="match status" value="1"/>
</dbReference>
<name>A0A656D6I8_KRYT1</name>
<dbReference type="EC" id="2.5.1.55" evidence="5"/>
<dbReference type="NCBIfam" id="NF003543">
    <property type="entry name" value="PRK05198.1"/>
    <property type="match status" value="1"/>
</dbReference>
<evidence type="ECO:0000256" key="4">
    <source>
        <dbReference type="ARBA" id="ARBA00010499"/>
    </source>
</evidence>
<evidence type="ECO:0000313" key="10">
    <source>
        <dbReference type="EMBL" id="CUS99633.1"/>
    </source>
</evidence>
<dbReference type="PANTHER" id="PTHR21057">
    <property type="entry name" value="PHOSPHO-2-DEHYDRO-3-DEOXYHEPTONATE ALDOLASE"/>
    <property type="match status" value="1"/>
</dbReference>
<dbReference type="GO" id="GO:0005737">
    <property type="term" value="C:cytoplasm"/>
    <property type="evidence" value="ECO:0007669"/>
    <property type="project" value="UniProtKB-SubCell"/>
</dbReference>
<dbReference type="InterPro" id="IPR006269">
    <property type="entry name" value="KDO8P_synthase"/>
</dbReference>
<evidence type="ECO:0000259" key="9">
    <source>
        <dbReference type="Pfam" id="PF00793"/>
    </source>
</evidence>
<comment type="catalytic activity">
    <reaction evidence="8">
        <text>D-arabinose 5-phosphate + phosphoenolpyruvate + H2O = 3-deoxy-alpha-D-manno-2-octulosonate-8-phosphate + phosphate</text>
        <dbReference type="Rhea" id="RHEA:14053"/>
        <dbReference type="ChEBI" id="CHEBI:15377"/>
        <dbReference type="ChEBI" id="CHEBI:43474"/>
        <dbReference type="ChEBI" id="CHEBI:57693"/>
        <dbReference type="ChEBI" id="CHEBI:58702"/>
        <dbReference type="ChEBI" id="CHEBI:85985"/>
        <dbReference type="EC" id="2.5.1.55"/>
    </reaction>
</comment>
<feature type="domain" description="DAHP synthetase I/KDSA" evidence="9">
    <location>
        <begin position="8"/>
        <end position="271"/>
    </location>
</feature>
<gene>
    <name evidence="10" type="ORF">JGI24_00643</name>
</gene>
<keyword evidence="7" id="KW-0808">Transferase</keyword>
<dbReference type="GO" id="GO:0008676">
    <property type="term" value="F:3-deoxy-8-phosphooctulonate synthase activity"/>
    <property type="evidence" value="ECO:0007669"/>
    <property type="project" value="UniProtKB-EC"/>
</dbReference>
<dbReference type="InterPro" id="IPR013785">
    <property type="entry name" value="Aldolase_TIM"/>
</dbReference>
<comment type="pathway">
    <text evidence="2">Bacterial outer membrane biogenesis; lipopolysaccharide biosynthesis.</text>
</comment>